<feature type="domain" description="Clathrin/coatomer adaptor adaptin-like N-terminal" evidence="5">
    <location>
        <begin position="28"/>
        <end position="130"/>
    </location>
</feature>
<protein>
    <recommendedName>
        <fullName evidence="5">Clathrin/coatomer adaptor adaptin-like N-terminal domain-containing protein</fullName>
    </recommendedName>
</protein>
<dbReference type="InterPro" id="IPR011989">
    <property type="entry name" value="ARM-like"/>
</dbReference>
<name>A0A426YH36_ENSVE</name>
<gene>
    <name evidence="6" type="ORF">B296_00042587</name>
</gene>
<evidence type="ECO:0000256" key="3">
    <source>
        <dbReference type="ARBA" id="ARBA00022927"/>
    </source>
</evidence>
<dbReference type="InterPro" id="IPR002553">
    <property type="entry name" value="Clathrin/coatomer_adapt-like_N"/>
</dbReference>
<keyword evidence="4" id="KW-0472">Membrane</keyword>
<comment type="subcellular location">
    <subcellularLocation>
        <location evidence="1">Endomembrane system</location>
    </subcellularLocation>
</comment>
<dbReference type="Gene3D" id="1.25.10.10">
    <property type="entry name" value="Leucine-rich Repeat Variant"/>
    <property type="match status" value="1"/>
</dbReference>
<dbReference type="AlphaFoldDB" id="A0A426YH36"/>
<dbReference type="GO" id="GO:0012505">
    <property type="term" value="C:endomembrane system"/>
    <property type="evidence" value="ECO:0007669"/>
    <property type="project" value="UniProtKB-SubCell"/>
</dbReference>
<dbReference type="GO" id="GO:0006886">
    <property type="term" value="P:intracellular protein transport"/>
    <property type="evidence" value="ECO:0007669"/>
    <property type="project" value="InterPro"/>
</dbReference>
<sequence>MPIDVLGLLVYACADDFDTYLRNDWTNVVLNSFLQDPDDTLKRKTFELLYKMTKSTNVEVIVNRMIEYMINISDNHYKTEIASRCVELAEQFAPTNEWFIQFTSQTMNKVFEHAGDLVNVRVAHNLMRLIAEGFGEDDEGAESQLRSSAVSIFI</sequence>
<accession>A0A426YH36</accession>
<keyword evidence="3" id="KW-0653">Protein transport</keyword>
<dbReference type="SUPFAM" id="SSF48371">
    <property type="entry name" value="ARM repeat"/>
    <property type="match status" value="1"/>
</dbReference>
<reference evidence="6 7" key="1">
    <citation type="journal article" date="2014" name="Agronomy (Basel)">
        <title>A Draft Genome Sequence for Ensete ventricosum, the Drought-Tolerant Tree Against Hunger.</title>
        <authorList>
            <person name="Harrison J."/>
            <person name="Moore K.A."/>
            <person name="Paszkiewicz K."/>
            <person name="Jones T."/>
            <person name="Grant M."/>
            <person name="Ambacheew D."/>
            <person name="Muzemil S."/>
            <person name="Studholme D.J."/>
        </authorList>
    </citation>
    <scope>NUCLEOTIDE SEQUENCE [LARGE SCALE GENOMIC DNA]</scope>
</reference>
<evidence type="ECO:0000313" key="7">
    <source>
        <dbReference type="Proteomes" id="UP000287651"/>
    </source>
</evidence>
<dbReference type="InterPro" id="IPR016024">
    <property type="entry name" value="ARM-type_fold"/>
</dbReference>
<keyword evidence="2" id="KW-0813">Transport</keyword>
<dbReference type="Proteomes" id="UP000287651">
    <property type="component" value="Unassembled WGS sequence"/>
</dbReference>
<dbReference type="PANTHER" id="PTHR22780">
    <property type="entry name" value="ADAPTIN, ALPHA/GAMMA/EPSILON"/>
    <property type="match status" value="1"/>
</dbReference>
<organism evidence="6 7">
    <name type="scientific">Ensete ventricosum</name>
    <name type="common">Abyssinian banana</name>
    <name type="synonym">Musa ensete</name>
    <dbReference type="NCBI Taxonomy" id="4639"/>
    <lineage>
        <taxon>Eukaryota</taxon>
        <taxon>Viridiplantae</taxon>
        <taxon>Streptophyta</taxon>
        <taxon>Embryophyta</taxon>
        <taxon>Tracheophyta</taxon>
        <taxon>Spermatophyta</taxon>
        <taxon>Magnoliopsida</taxon>
        <taxon>Liliopsida</taxon>
        <taxon>Zingiberales</taxon>
        <taxon>Musaceae</taxon>
        <taxon>Ensete</taxon>
    </lineage>
</organism>
<proteinExistence type="predicted"/>
<dbReference type="GO" id="GO:0030117">
    <property type="term" value="C:membrane coat"/>
    <property type="evidence" value="ECO:0007669"/>
    <property type="project" value="InterPro"/>
</dbReference>
<evidence type="ECO:0000259" key="5">
    <source>
        <dbReference type="Pfam" id="PF01602"/>
    </source>
</evidence>
<dbReference type="InterPro" id="IPR050840">
    <property type="entry name" value="Adaptor_Complx_Large_Subunit"/>
</dbReference>
<evidence type="ECO:0000256" key="4">
    <source>
        <dbReference type="ARBA" id="ARBA00023136"/>
    </source>
</evidence>
<comment type="caution">
    <text evidence="6">The sequence shown here is derived from an EMBL/GenBank/DDBJ whole genome shotgun (WGS) entry which is preliminary data.</text>
</comment>
<evidence type="ECO:0000256" key="2">
    <source>
        <dbReference type="ARBA" id="ARBA00022448"/>
    </source>
</evidence>
<dbReference type="GO" id="GO:0016192">
    <property type="term" value="P:vesicle-mediated transport"/>
    <property type="evidence" value="ECO:0007669"/>
    <property type="project" value="InterPro"/>
</dbReference>
<evidence type="ECO:0000313" key="6">
    <source>
        <dbReference type="EMBL" id="RRT51069.1"/>
    </source>
</evidence>
<evidence type="ECO:0000256" key="1">
    <source>
        <dbReference type="ARBA" id="ARBA00004308"/>
    </source>
</evidence>
<dbReference type="EMBL" id="AMZH03012410">
    <property type="protein sequence ID" value="RRT51069.1"/>
    <property type="molecule type" value="Genomic_DNA"/>
</dbReference>
<dbReference type="Pfam" id="PF01602">
    <property type="entry name" value="Adaptin_N"/>
    <property type="match status" value="1"/>
</dbReference>